<gene>
    <name evidence="1" type="ORF">A3D08_01765</name>
</gene>
<accession>A0A1F7HFA1</accession>
<comment type="caution">
    <text evidence="1">The sequence shown here is derived from an EMBL/GenBank/DDBJ whole genome shotgun (WGS) entry which is preliminary data.</text>
</comment>
<dbReference type="Proteomes" id="UP000178098">
    <property type="component" value="Unassembled WGS sequence"/>
</dbReference>
<proteinExistence type="predicted"/>
<dbReference type="EMBL" id="MFZT01000037">
    <property type="protein sequence ID" value="OGK29927.1"/>
    <property type="molecule type" value="Genomic_DNA"/>
</dbReference>
<name>A0A1F7HFA1_9BACT</name>
<organism evidence="1 2">
    <name type="scientific">Candidatus Roizmanbacteria bacterium RIFCSPHIGHO2_02_FULL_43_11</name>
    <dbReference type="NCBI Taxonomy" id="1802043"/>
    <lineage>
        <taxon>Bacteria</taxon>
        <taxon>Candidatus Roizmaniibacteriota</taxon>
    </lineage>
</organism>
<evidence type="ECO:0000313" key="1">
    <source>
        <dbReference type="EMBL" id="OGK29927.1"/>
    </source>
</evidence>
<reference evidence="1 2" key="1">
    <citation type="journal article" date="2016" name="Nat. Commun.">
        <title>Thousands of microbial genomes shed light on interconnected biogeochemical processes in an aquifer system.</title>
        <authorList>
            <person name="Anantharaman K."/>
            <person name="Brown C.T."/>
            <person name="Hug L.A."/>
            <person name="Sharon I."/>
            <person name="Castelle C.J."/>
            <person name="Probst A.J."/>
            <person name="Thomas B.C."/>
            <person name="Singh A."/>
            <person name="Wilkins M.J."/>
            <person name="Karaoz U."/>
            <person name="Brodie E.L."/>
            <person name="Williams K.H."/>
            <person name="Hubbard S.S."/>
            <person name="Banfield J.F."/>
        </authorList>
    </citation>
    <scope>NUCLEOTIDE SEQUENCE [LARGE SCALE GENOMIC DNA]</scope>
</reference>
<sequence length="274" mass="29636">MVDTLSPADIHEPFAEAKSLIKRVISFVQYPPHGLPTFEAELKNLHTAIRPPMKLTSEAMTTLKTLGMVEEVPRFAQLLEIMKGLHLGAIPLFNGACTVAIVEKSTGHMYFSEQEGDLHTRTDGDGQLLFPGGLARYAVNKVLAATALQEVGSEPTMEDPEDAAYIKETTEAPGVHMGSASYATEDGRRFDTGISGAEMTDQAIAQINSMLPATSSEGDYTIAGKIDGLVGSWAARLTAGEDVTVQQAQHEFDDLWGHILVEVKTGRQVPSHHH</sequence>
<protein>
    <submittedName>
        <fullName evidence="1">Uncharacterized protein</fullName>
    </submittedName>
</protein>
<dbReference type="AlphaFoldDB" id="A0A1F7HFA1"/>
<evidence type="ECO:0000313" key="2">
    <source>
        <dbReference type="Proteomes" id="UP000178098"/>
    </source>
</evidence>